<dbReference type="EMBL" id="JARUPT010000860">
    <property type="protein sequence ID" value="KAK0368397.1"/>
    <property type="molecule type" value="Genomic_DNA"/>
</dbReference>
<name>A0ABQ9PB86_9PEZI</name>
<keyword evidence="4" id="KW-1185">Reference proteome</keyword>
<evidence type="ECO:0000256" key="2">
    <source>
        <dbReference type="SAM" id="SignalP"/>
    </source>
</evidence>
<feature type="region of interest" description="Disordered" evidence="1">
    <location>
        <begin position="79"/>
        <end position="101"/>
    </location>
</feature>
<protein>
    <submittedName>
        <fullName evidence="3">Uncharacterized protein</fullName>
    </submittedName>
</protein>
<dbReference type="Proteomes" id="UP001169217">
    <property type="component" value="Unassembled WGS sequence"/>
</dbReference>
<reference evidence="3" key="1">
    <citation type="submission" date="2023-04" db="EMBL/GenBank/DDBJ databases">
        <title>Colletotrichum limetticola genome sequence.</title>
        <authorList>
            <person name="Baroncelli R."/>
        </authorList>
    </citation>
    <scope>NUCLEOTIDE SEQUENCE</scope>
    <source>
        <strain evidence="3">KLA-Anderson</strain>
    </source>
</reference>
<gene>
    <name evidence="3" type="ORF">CLIM01_14242</name>
</gene>
<feature type="non-terminal residue" evidence="3">
    <location>
        <position position="101"/>
    </location>
</feature>
<feature type="signal peptide" evidence="2">
    <location>
        <begin position="1"/>
        <end position="19"/>
    </location>
</feature>
<sequence length="101" mass="9892">MKFSAVLALSAAVMASAKSVRNHYPVRRDGHKKGEKGQAQAGQIAGLPAGMTGFGVSNSQVTEVIIIWANPGAGAPTININPPAGGAAAPPAAAPPAAPAA</sequence>
<evidence type="ECO:0000313" key="4">
    <source>
        <dbReference type="Proteomes" id="UP001169217"/>
    </source>
</evidence>
<feature type="chain" id="PRO_5047441570" evidence="2">
    <location>
        <begin position="20"/>
        <end position="101"/>
    </location>
</feature>
<feature type="compositionally biased region" description="Low complexity" evidence="1">
    <location>
        <begin position="82"/>
        <end position="91"/>
    </location>
</feature>
<evidence type="ECO:0000313" key="3">
    <source>
        <dbReference type="EMBL" id="KAK0368397.1"/>
    </source>
</evidence>
<accession>A0ABQ9PB86</accession>
<organism evidence="3 4">
    <name type="scientific">Colletotrichum limetticola</name>
    <dbReference type="NCBI Taxonomy" id="1209924"/>
    <lineage>
        <taxon>Eukaryota</taxon>
        <taxon>Fungi</taxon>
        <taxon>Dikarya</taxon>
        <taxon>Ascomycota</taxon>
        <taxon>Pezizomycotina</taxon>
        <taxon>Sordariomycetes</taxon>
        <taxon>Hypocreomycetidae</taxon>
        <taxon>Glomerellales</taxon>
        <taxon>Glomerellaceae</taxon>
        <taxon>Colletotrichum</taxon>
        <taxon>Colletotrichum acutatum species complex</taxon>
    </lineage>
</organism>
<evidence type="ECO:0000256" key="1">
    <source>
        <dbReference type="SAM" id="MobiDB-lite"/>
    </source>
</evidence>
<feature type="compositionally biased region" description="Pro residues" evidence="1">
    <location>
        <begin position="92"/>
        <end position="101"/>
    </location>
</feature>
<keyword evidence="2" id="KW-0732">Signal</keyword>
<proteinExistence type="predicted"/>
<comment type="caution">
    <text evidence="3">The sequence shown here is derived from an EMBL/GenBank/DDBJ whole genome shotgun (WGS) entry which is preliminary data.</text>
</comment>